<keyword evidence="9" id="KW-1185">Reference proteome</keyword>
<evidence type="ECO:0000256" key="2">
    <source>
        <dbReference type="ARBA" id="ARBA00008062"/>
    </source>
</evidence>
<comment type="similarity">
    <text evidence="2">Belongs to the Orai family.</text>
</comment>
<dbReference type="Pfam" id="PF07856">
    <property type="entry name" value="Orai-1"/>
    <property type="match status" value="1"/>
</dbReference>
<evidence type="ECO:0000313" key="8">
    <source>
        <dbReference type="EMBL" id="KAI3435756.1"/>
    </source>
</evidence>
<dbReference type="PANTHER" id="PTHR31501">
    <property type="entry name" value="CALCIUM RELEASE-ACTIVATED CALCIUM CHANNEL PROTEIN 1"/>
    <property type="match status" value="1"/>
</dbReference>
<feature type="region of interest" description="Disordered" evidence="6">
    <location>
        <begin position="277"/>
        <end position="316"/>
    </location>
</feature>
<evidence type="ECO:0000313" key="9">
    <source>
        <dbReference type="Proteomes" id="UP001055712"/>
    </source>
</evidence>
<dbReference type="InterPro" id="IPR012446">
    <property type="entry name" value="CRAC_channel"/>
</dbReference>
<keyword evidence="4 7" id="KW-1133">Transmembrane helix</keyword>
<dbReference type="InterPro" id="IPR038350">
    <property type="entry name" value="Orai_sf"/>
</dbReference>
<dbReference type="OrthoDB" id="61124at2759"/>
<comment type="subcellular location">
    <subcellularLocation>
        <location evidence="1">Membrane</location>
        <topology evidence="1">Multi-pass membrane protein</topology>
    </subcellularLocation>
</comment>
<feature type="transmembrane region" description="Helical" evidence="7">
    <location>
        <begin position="87"/>
        <end position="108"/>
    </location>
</feature>
<dbReference type="Proteomes" id="UP001055712">
    <property type="component" value="Unassembled WGS sequence"/>
</dbReference>
<keyword evidence="3 7" id="KW-0812">Transmembrane</keyword>
<dbReference type="PANTHER" id="PTHR31501:SF7">
    <property type="entry name" value="CALCIUM RELEASE-ACTIVATED CALCIUM CHANNEL PROTEIN 1"/>
    <property type="match status" value="1"/>
</dbReference>
<evidence type="ECO:0000256" key="3">
    <source>
        <dbReference type="ARBA" id="ARBA00022692"/>
    </source>
</evidence>
<reference evidence="8" key="1">
    <citation type="journal article" date="2019" name="Plant J.">
        <title>Chlorella vulgaris genome assembly and annotation reveals the molecular basis for metabolic acclimation to high light conditions.</title>
        <authorList>
            <person name="Cecchin M."/>
            <person name="Marcolungo L."/>
            <person name="Rossato M."/>
            <person name="Girolomoni L."/>
            <person name="Cosentino E."/>
            <person name="Cuine S."/>
            <person name="Li-Beisson Y."/>
            <person name="Delledonne M."/>
            <person name="Ballottari M."/>
        </authorList>
    </citation>
    <scope>NUCLEOTIDE SEQUENCE</scope>
    <source>
        <strain evidence="8">211/11P</strain>
    </source>
</reference>
<dbReference type="EMBL" id="SIDB01000002">
    <property type="protein sequence ID" value="KAI3435756.1"/>
    <property type="molecule type" value="Genomic_DNA"/>
</dbReference>
<comment type="caution">
    <text evidence="8">The sequence shown here is derived from an EMBL/GenBank/DDBJ whole genome shotgun (WGS) entry which is preliminary data.</text>
</comment>
<reference evidence="8" key="2">
    <citation type="submission" date="2020-11" db="EMBL/GenBank/DDBJ databases">
        <authorList>
            <person name="Cecchin M."/>
            <person name="Marcolungo L."/>
            <person name="Rossato M."/>
            <person name="Girolomoni L."/>
            <person name="Cosentino E."/>
            <person name="Cuine S."/>
            <person name="Li-Beisson Y."/>
            <person name="Delledonne M."/>
            <person name="Ballottari M."/>
        </authorList>
    </citation>
    <scope>NUCLEOTIDE SEQUENCE</scope>
    <source>
        <strain evidence="8">211/11P</strain>
        <tissue evidence="8">Whole cell</tissue>
    </source>
</reference>
<evidence type="ECO:0000256" key="5">
    <source>
        <dbReference type="ARBA" id="ARBA00023136"/>
    </source>
</evidence>
<feature type="compositionally biased region" description="Basic and acidic residues" evidence="6">
    <location>
        <begin position="302"/>
        <end position="316"/>
    </location>
</feature>
<evidence type="ECO:0000256" key="4">
    <source>
        <dbReference type="ARBA" id="ARBA00022989"/>
    </source>
</evidence>
<name>A0A9D4TVG9_CHLVU</name>
<organism evidence="8 9">
    <name type="scientific">Chlorella vulgaris</name>
    <name type="common">Green alga</name>
    <dbReference type="NCBI Taxonomy" id="3077"/>
    <lineage>
        <taxon>Eukaryota</taxon>
        <taxon>Viridiplantae</taxon>
        <taxon>Chlorophyta</taxon>
        <taxon>core chlorophytes</taxon>
        <taxon>Trebouxiophyceae</taxon>
        <taxon>Chlorellales</taxon>
        <taxon>Chlorellaceae</taxon>
        <taxon>Chlorella clade</taxon>
        <taxon>Chlorella</taxon>
    </lineage>
</organism>
<protein>
    <submittedName>
        <fullName evidence="8">Uncharacterized protein</fullName>
    </submittedName>
</protein>
<proteinExistence type="inferred from homology"/>
<dbReference type="Gene3D" id="1.20.140.140">
    <property type="entry name" value="Calcium release-activated calcium channel protein Orai"/>
    <property type="match status" value="1"/>
</dbReference>
<evidence type="ECO:0000256" key="1">
    <source>
        <dbReference type="ARBA" id="ARBA00004141"/>
    </source>
</evidence>
<sequence>MASELIDTAQAILTASDTVISKAYRDEDRRWRKEDIAWREREAEFMQRQALWRQQDLVQRELENARCLWSRCVEKNRRDVEERSEQLKAISNLSALIAGFALVAFLQFDFEPNAASEGVQLAFGATIALTVLLEANAMVICSLIHASILRTGRSYVSSQEEADFMARARHFAAGYQPGDRPPAPRRNFQAHWQYACESQWRVAFLMFSAGIPVFFANMALAAWIKFDYSIKTAVTMTAMMGLAFAYFLVAQNRWSWHLIGQRHNELEEALPHSAPGGLPWDWHQTPAPGRTSLGASRPGSLLDKRGEDPHEGAEAA</sequence>
<dbReference type="AlphaFoldDB" id="A0A9D4TVG9"/>
<feature type="transmembrane region" description="Helical" evidence="7">
    <location>
        <begin position="202"/>
        <end position="224"/>
    </location>
</feature>
<accession>A0A9D4TVG9</accession>
<keyword evidence="5 7" id="KW-0472">Membrane</keyword>
<feature type="transmembrane region" description="Helical" evidence="7">
    <location>
        <begin position="120"/>
        <end position="144"/>
    </location>
</feature>
<gene>
    <name evidence="8" type="ORF">D9Q98_001814</name>
</gene>
<evidence type="ECO:0000256" key="7">
    <source>
        <dbReference type="SAM" id="Phobius"/>
    </source>
</evidence>
<feature type="transmembrane region" description="Helical" evidence="7">
    <location>
        <begin position="230"/>
        <end position="249"/>
    </location>
</feature>
<evidence type="ECO:0000256" key="6">
    <source>
        <dbReference type="SAM" id="MobiDB-lite"/>
    </source>
</evidence>
<dbReference type="GO" id="GO:0016020">
    <property type="term" value="C:membrane"/>
    <property type="evidence" value="ECO:0007669"/>
    <property type="project" value="UniProtKB-SubCell"/>
</dbReference>